<protein>
    <submittedName>
        <fullName evidence="2">Uncharacterized protein</fullName>
    </submittedName>
</protein>
<accession>A0A8E0VGX9</accession>
<evidence type="ECO:0000313" key="2">
    <source>
        <dbReference type="EMBL" id="KAA0188901.1"/>
    </source>
</evidence>
<dbReference type="OrthoDB" id="6263361at2759"/>
<gene>
    <name evidence="2" type="ORF">FBUS_02215</name>
</gene>
<keyword evidence="3" id="KW-1185">Reference proteome</keyword>
<comment type="caution">
    <text evidence="2">The sequence shown here is derived from an EMBL/GenBank/DDBJ whole genome shotgun (WGS) entry which is preliminary data.</text>
</comment>
<evidence type="ECO:0000313" key="3">
    <source>
        <dbReference type="Proteomes" id="UP000728185"/>
    </source>
</evidence>
<dbReference type="Proteomes" id="UP000728185">
    <property type="component" value="Unassembled WGS sequence"/>
</dbReference>
<feature type="region of interest" description="Disordered" evidence="1">
    <location>
        <begin position="680"/>
        <end position="703"/>
    </location>
</feature>
<dbReference type="EMBL" id="LUCM01008136">
    <property type="protein sequence ID" value="KAA0188901.1"/>
    <property type="molecule type" value="Genomic_DNA"/>
</dbReference>
<proteinExistence type="predicted"/>
<reference evidence="2" key="1">
    <citation type="submission" date="2019-05" db="EMBL/GenBank/DDBJ databases">
        <title>Annotation for the trematode Fasciolopsis buski.</title>
        <authorList>
            <person name="Choi Y.-J."/>
        </authorList>
    </citation>
    <scope>NUCLEOTIDE SEQUENCE</scope>
    <source>
        <strain evidence="2">HT</strain>
        <tissue evidence="2">Whole worm</tissue>
    </source>
</reference>
<dbReference type="AlphaFoldDB" id="A0A8E0VGX9"/>
<feature type="compositionally biased region" description="Polar residues" evidence="1">
    <location>
        <begin position="281"/>
        <end position="301"/>
    </location>
</feature>
<name>A0A8E0VGX9_9TREM</name>
<evidence type="ECO:0000256" key="1">
    <source>
        <dbReference type="SAM" id="MobiDB-lite"/>
    </source>
</evidence>
<feature type="non-terminal residue" evidence="2">
    <location>
        <position position="1"/>
    </location>
</feature>
<feature type="region of interest" description="Disordered" evidence="1">
    <location>
        <begin position="273"/>
        <end position="307"/>
    </location>
</feature>
<organism evidence="2 3">
    <name type="scientific">Fasciolopsis buskii</name>
    <dbReference type="NCBI Taxonomy" id="27845"/>
    <lineage>
        <taxon>Eukaryota</taxon>
        <taxon>Metazoa</taxon>
        <taxon>Spiralia</taxon>
        <taxon>Lophotrochozoa</taxon>
        <taxon>Platyhelminthes</taxon>
        <taxon>Trematoda</taxon>
        <taxon>Digenea</taxon>
        <taxon>Plagiorchiida</taxon>
        <taxon>Echinostomata</taxon>
        <taxon>Echinostomatoidea</taxon>
        <taxon>Fasciolidae</taxon>
        <taxon>Fasciolopsis</taxon>
    </lineage>
</organism>
<sequence>IACLLDINRDELVDYLKSSDSDILCYSKAGTSTVTCLGSIAHFNSTVLNHRQKSESSVLNRVVNAVCLACLDQLARWPNDCDHKPHLCGGLCAPKRMLSTALKIAHFPPEHRIPKIVEMLLDLIFRVWPPGDFTATIRKLAAENIDYPSVGATLGSSYPLWTPVQQSETLYSTNKALKTRSNSDSVKPLPPLATPLVDRNIPFVDDSRVLSCHRTDQERVPPGRIRRKDLDDSSCKLFTHLAPSVKYILLVLRLVHDIATMGIGSEEVLDSDQEGPRKFWNSGSNLKNGSFPVDQQSSNSIPEDKSPARSHDLMLAAQIALLFMPPFLYARLRVLTDALQRVLSNHSILAAELLDGMDEADLTENNTFERTLELVACLSSPALFNRSERIPLGCHGSDWRELLARLLLCDNTGSMFRTPANLVRQCESRADVTCEIQWAANKSTWCDPWARSTQVQPFADSDDVATADSITDALLAIPLCLEPVKAASEHGRVVGRPPLPGPPEGRINCNISKNRLVSTPMPNRDQVSFSPHRSYSTECFPTEFASDSNSEALRDRAHSTQLPCHDTLNTSSTTAYWATNSYNSMASDTLASLDPKRLASLGNTAHLIKLLNQIINDREMEPRRKMKWLSDFRKAHPDVYWRRFHDQQTSAAYLERLQKKIDAHTQPTVLERITNAFRLRRQSRSRGRQPCSVSESPPRSAPI</sequence>